<evidence type="ECO:0000313" key="1">
    <source>
        <dbReference type="EMBL" id="AOZ10297.1"/>
    </source>
</evidence>
<proteinExistence type="predicted"/>
<reference evidence="1 2" key="1">
    <citation type="submission" date="2016-10" db="EMBL/GenBank/DDBJ databases">
        <title>Complete genome sequences of three Cupriavidus strains isolated from various Malaysian environments.</title>
        <authorList>
            <person name="Abdullah A.A.-A."/>
            <person name="Shafie N.A.H."/>
            <person name="Lau N.S."/>
        </authorList>
    </citation>
    <scope>NUCLEOTIDE SEQUENCE [LARGE SCALE GENOMIC DNA]</scope>
    <source>
        <strain evidence="1 2">USMAA1020</strain>
    </source>
</reference>
<name>A0ABM6FEK6_9BURK</name>
<sequence length="70" mass="8262">MFPEYREQIDRLCAKDGHFAKMVDRHSELDQQIQQMEEGKIPIDGVSIETLKKEKLMLKDKLYAVLTRKP</sequence>
<dbReference type="EMBL" id="CP017755">
    <property type="protein sequence ID" value="AOZ10297.1"/>
    <property type="molecule type" value="Genomic_DNA"/>
</dbReference>
<dbReference type="InterPro" id="IPR038444">
    <property type="entry name" value="DUF465_sf"/>
</dbReference>
<dbReference type="RefSeq" id="WP_071018275.1">
    <property type="nucleotide sequence ID" value="NZ_CP017755.1"/>
</dbReference>
<dbReference type="Pfam" id="PF04325">
    <property type="entry name" value="DUF465"/>
    <property type="match status" value="1"/>
</dbReference>
<keyword evidence="2" id="KW-1185">Reference proteome</keyword>
<organism evidence="1 2">
    <name type="scientific">Cupriavidus malaysiensis</name>
    <dbReference type="NCBI Taxonomy" id="367825"/>
    <lineage>
        <taxon>Bacteria</taxon>
        <taxon>Pseudomonadati</taxon>
        <taxon>Pseudomonadota</taxon>
        <taxon>Betaproteobacteria</taxon>
        <taxon>Burkholderiales</taxon>
        <taxon>Burkholderiaceae</taxon>
        <taxon>Cupriavidus</taxon>
    </lineage>
</organism>
<protein>
    <recommendedName>
        <fullName evidence="3">DUF465 domain-containing protein</fullName>
    </recommendedName>
</protein>
<dbReference type="Gene3D" id="6.10.280.50">
    <property type="match status" value="1"/>
</dbReference>
<dbReference type="InterPro" id="IPR007420">
    <property type="entry name" value="DUF465"/>
</dbReference>
<accession>A0ABM6FEK6</accession>
<dbReference type="Proteomes" id="UP000177515">
    <property type="component" value="Chromosome 2"/>
</dbReference>
<evidence type="ECO:0000313" key="2">
    <source>
        <dbReference type="Proteomes" id="UP000177515"/>
    </source>
</evidence>
<evidence type="ECO:0008006" key="3">
    <source>
        <dbReference type="Google" id="ProtNLM"/>
    </source>
</evidence>
<gene>
    <name evidence="1" type="ORF">BKK80_32360</name>
</gene>